<dbReference type="PANTHER" id="PTHR34299">
    <property type="entry name" value="DIACYLGLYCEROL KINASE"/>
    <property type="match status" value="1"/>
</dbReference>
<keyword evidence="20 21" id="KW-1208">Phospholipid metabolism</keyword>
<evidence type="ECO:0000256" key="19">
    <source>
        <dbReference type="ARBA" id="ARBA00023209"/>
    </source>
</evidence>
<evidence type="ECO:0000256" key="13">
    <source>
        <dbReference type="ARBA" id="ARBA00022777"/>
    </source>
</evidence>
<evidence type="ECO:0000256" key="18">
    <source>
        <dbReference type="ARBA" id="ARBA00023136"/>
    </source>
</evidence>
<name>A0ABQ5LQG7_9RHOB</name>
<keyword evidence="14 21" id="KW-0067">ATP-binding</keyword>
<gene>
    <name evidence="22" type="primary">dgkA</name>
    <name evidence="22" type="ORF">STA1M1_07520</name>
</gene>
<keyword evidence="11" id="KW-0479">Metal-binding</keyword>
<reference evidence="22" key="1">
    <citation type="journal article" date="2023" name="Int. J. Syst. Evol. Microbiol.">
        <title>Sinisalibacter aestuarii sp. nov., isolated from estuarine sediment of the Arakawa River.</title>
        <authorList>
            <person name="Arafat S.T."/>
            <person name="Hirano S."/>
            <person name="Sato A."/>
            <person name="Takeuchi K."/>
            <person name="Yasuda T."/>
            <person name="Terahara T."/>
            <person name="Hamada M."/>
            <person name="Kobayashi T."/>
        </authorList>
    </citation>
    <scope>NUCLEOTIDE SEQUENCE</scope>
    <source>
        <strain evidence="22">B-399</strain>
    </source>
</reference>
<dbReference type="EMBL" id="BROH01000001">
    <property type="protein sequence ID" value="GKY86883.1"/>
    <property type="molecule type" value="Genomic_DNA"/>
</dbReference>
<dbReference type="InterPro" id="IPR036945">
    <property type="entry name" value="DAGK_sf"/>
</dbReference>
<dbReference type="GO" id="GO:0016301">
    <property type="term" value="F:kinase activity"/>
    <property type="evidence" value="ECO:0007669"/>
    <property type="project" value="UniProtKB-KW"/>
</dbReference>
<feature type="transmembrane region" description="Helical" evidence="21">
    <location>
        <begin position="32"/>
        <end position="51"/>
    </location>
</feature>
<evidence type="ECO:0000256" key="6">
    <source>
        <dbReference type="ARBA" id="ARBA00022475"/>
    </source>
</evidence>
<dbReference type="PANTHER" id="PTHR34299:SF1">
    <property type="entry name" value="DIACYLGLYCEROL KINASE"/>
    <property type="match status" value="1"/>
</dbReference>
<evidence type="ECO:0000256" key="21">
    <source>
        <dbReference type="RuleBase" id="RU363065"/>
    </source>
</evidence>
<keyword evidence="8 21" id="KW-0997">Cell inner membrane</keyword>
<evidence type="ECO:0000256" key="4">
    <source>
        <dbReference type="ARBA" id="ARBA00012133"/>
    </source>
</evidence>
<evidence type="ECO:0000256" key="20">
    <source>
        <dbReference type="ARBA" id="ARBA00023264"/>
    </source>
</evidence>
<evidence type="ECO:0000256" key="10">
    <source>
        <dbReference type="ARBA" id="ARBA00022692"/>
    </source>
</evidence>
<organism evidence="22 23">
    <name type="scientific">Sinisalibacter aestuarii</name>
    <dbReference type="NCBI Taxonomy" id="2949426"/>
    <lineage>
        <taxon>Bacteria</taxon>
        <taxon>Pseudomonadati</taxon>
        <taxon>Pseudomonadota</taxon>
        <taxon>Alphaproteobacteria</taxon>
        <taxon>Rhodobacterales</taxon>
        <taxon>Roseobacteraceae</taxon>
        <taxon>Sinisalibacter</taxon>
    </lineage>
</organism>
<keyword evidence="13 21" id="KW-0418">Kinase</keyword>
<keyword evidence="10 21" id="KW-0812">Transmembrane</keyword>
<comment type="subcellular location">
    <subcellularLocation>
        <location evidence="2 21">Cell inner membrane</location>
        <topology evidence="2 21">Multi-pass membrane protein</topology>
    </subcellularLocation>
</comment>
<feature type="transmembrane region" description="Helical" evidence="21">
    <location>
        <begin position="97"/>
        <end position="121"/>
    </location>
</feature>
<keyword evidence="9 21" id="KW-0808">Transferase</keyword>
<evidence type="ECO:0000256" key="1">
    <source>
        <dbReference type="ARBA" id="ARBA00001946"/>
    </source>
</evidence>
<evidence type="ECO:0000256" key="9">
    <source>
        <dbReference type="ARBA" id="ARBA00022679"/>
    </source>
</evidence>
<keyword evidence="19" id="KW-0594">Phospholipid biosynthesis</keyword>
<dbReference type="Proteomes" id="UP001144205">
    <property type="component" value="Unassembled WGS sequence"/>
</dbReference>
<protein>
    <recommendedName>
        <fullName evidence="5 21">Diacylglycerol kinase</fullName>
        <ecNumber evidence="4 21">2.7.1.107</ecNumber>
    </recommendedName>
</protein>
<dbReference type="EC" id="2.7.1.107" evidence="4 21"/>
<keyword evidence="23" id="KW-1185">Reference proteome</keyword>
<evidence type="ECO:0000256" key="5">
    <source>
        <dbReference type="ARBA" id="ARBA00017575"/>
    </source>
</evidence>
<dbReference type="InterPro" id="IPR033718">
    <property type="entry name" value="DAGK_prok"/>
</dbReference>
<evidence type="ECO:0000313" key="22">
    <source>
        <dbReference type="EMBL" id="GKY86883.1"/>
    </source>
</evidence>
<evidence type="ECO:0000256" key="15">
    <source>
        <dbReference type="ARBA" id="ARBA00022842"/>
    </source>
</evidence>
<comment type="function">
    <text evidence="21">Catalyzes the ATP-dependent phosphorylation of sn-l,2-diacylglycerol (DAG) to phosphatidic acid. Involved in the recycling of diacylglycerol produced as a by-product during membrane-derived oligosaccharide (MDO) biosynthesis.</text>
</comment>
<comment type="similarity">
    <text evidence="3 21">Belongs to the bacterial diacylglycerol kinase family.</text>
</comment>
<comment type="cofactor">
    <cofactor evidence="1">
        <name>Mg(2+)</name>
        <dbReference type="ChEBI" id="CHEBI:18420"/>
    </cofactor>
</comment>
<evidence type="ECO:0000256" key="7">
    <source>
        <dbReference type="ARBA" id="ARBA00022516"/>
    </source>
</evidence>
<keyword evidence="6" id="KW-1003">Cell membrane</keyword>
<evidence type="ECO:0000256" key="2">
    <source>
        <dbReference type="ARBA" id="ARBA00004429"/>
    </source>
</evidence>
<dbReference type="Gene3D" id="1.10.287.3610">
    <property type="match status" value="1"/>
</dbReference>
<keyword evidence="7" id="KW-0444">Lipid biosynthesis</keyword>
<evidence type="ECO:0000256" key="14">
    <source>
        <dbReference type="ARBA" id="ARBA00022840"/>
    </source>
</evidence>
<accession>A0ABQ5LQG7</accession>
<evidence type="ECO:0000256" key="8">
    <source>
        <dbReference type="ARBA" id="ARBA00022519"/>
    </source>
</evidence>
<dbReference type="InterPro" id="IPR000829">
    <property type="entry name" value="DAGK"/>
</dbReference>
<dbReference type="Pfam" id="PF01219">
    <property type="entry name" value="DAGK_prokar"/>
    <property type="match status" value="1"/>
</dbReference>
<keyword evidence="15" id="KW-0460">Magnesium</keyword>
<sequence>MKAARREWRRFVNRCVWSLAGWRDTWAHEPSLRFWTSIVALSTLAALLLPLGFSERAVILPLGLLVLAAELMNTAVERAVDYISTEEHPLARRAKDAGSAAVALTAIAGGVAWGVILWRLAAG</sequence>
<evidence type="ECO:0000256" key="17">
    <source>
        <dbReference type="ARBA" id="ARBA00023098"/>
    </source>
</evidence>
<comment type="catalytic activity">
    <reaction evidence="21">
        <text>a 1,2-diacyl-sn-glycerol + ATP = a 1,2-diacyl-sn-glycero-3-phosphate + ADP + H(+)</text>
        <dbReference type="Rhea" id="RHEA:10272"/>
        <dbReference type="ChEBI" id="CHEBI:15378"/>
        <dbReference type="ChEBI" id="CHEBI:17815"/>
        <dbReference type="ChEBI" id="CHEBI:30616"/>
        <dbReference type="ChEBI" id="CHEBI:58608"/>
        <dbReference type="ChEBI" id="CHEBI:456216"/>
        <dbReference type="EC" id="2.7.1.107"/>
    </reaction>
</comment>
<dbReference type="RefSeq" id="WP_281840829.1">
    <property type="nucleotide sequence ID" value="NZ_BROH01000001.1"/>
</dbReference>
<feature type="transmembrane region" description="Helical" evidence="21">
    <location>
        <begin position="57"/>
        <end position="76"/>
    </location>
</feature>
<evidence type="ECO:0000313" key="23">
    <source>
        <dbReference type="Proteomes" id="UP001144205"/>
    </source>
</evidence>
<keyword evidence="18 21" id="KW-0472">Membrane</keyword>
<dbReference type="CDD" id="cd14264">
    <property type="entry name" value="DAGK_IM"/>
    <property type="match status" value="1"/>
</dbReference>
<keyword evidence="12 21" id="KW-0547">Nucleotide-binding</keyword>
<keyword evidence="17 21" id="KW-0443">Lipid metabolism</keyword>
<evidence type="ECO:0000256" key="16">
    <source>
        <dbReference type="ARBA" id="ARBA00022989"/>
    </source>
</evidence>
<evidence type="ECO:0000256" key="3">
    <source>
        <dbReference type="ARBA" id="ARBA00005967"/>
    </source>
</evidence>
<keyword evidence="16 21" id="KW-1133">Transmembrane helix</keyword>
<evidence type="ECO:0000256" key="12">
    <source>
        <dbReference type="ARBA" id="ARBA00022741"/>
    </source>
</evidence>
<dbReference type="PROSITE" id="PS01069">
    <property type="entry name" value="DAGK_PROKAR"/>
    <property type="match status" value="1"/>
</dbReference>
<comment type="caution">
    <text evidence="22">The sequence shown here is derived from an EMBL/GenBank/DDBJ whole genome shotgun (WGS) entry which is preliminary data.</text>
</comment>
<evidence type="ECO:0000256" key="11">
    <source>
        <dbReference type="ARBA" id="ARBA00022723"/>
    </source>
</evidence>
<proteinExistence type="inferred from homology"/>